<evidence type="ECO:0000259" key="1">
    <source>
        <dbReference type="Pfam" id="PF02525"/>
    </source>
</evidence>
<evidence type="ECO:0000313" key="3">
    <source>
        <dbReference type="Proteomes" id="UP000184322"/>
    </source>
</evidence>
<dbReference type="STRING" id="48003.BLA55_00715"/>
<protein>
    <recommendedName>
        <fullName evidence="1">Flavodoxin-like fold domain-containing protein</fullName>
    </recommendedName>
</protein>
<reference evidence="3" key="1">
    <citation type="submission" date="2016-10" db="EMBL/GenBank/DDBJ databases">
        <authorList>
            <person name="Beylefeld A."/>
            <person name="Abolnik C."/>
        </authorList>
    </citation>
    <scope>NUCLEOTIDE SEQUENCE [LARGE SCALE GENOMIC DNA]</scope>
    <source>
        <strain evidence="3">B359_6</strain>
    </source>
</reference>
<dbReference type="Pfam" id="PF02525">
    <property type="entry name" value="Flavodoxin_2"/>
    <property type="match status" value="1"/>
</dbReference>
<dbReference type="RefSeq" id="WP_073372213.1">
    <property type="nucleotide sequence ID" value="NZ_CP017813.1"/>
</dbReference>
<name>A0A1L4FRJ2_9BACT</name>
<accession>A0A1L4FRJ2</accession>
<dbReference type="InterPro" id="IPR029039">
    <property type="entry name" value="Flavoprotein-like_sf"/>
</dbReference>
<dbReference type="NCBIfam" id="NF002370">
    <property type="entry name" value="PRK01355.1"/>
    <property type="match status" value="1"/>
</dbReference>
<dbReference type="Proteomes" id="UP000184322">
    <property type="component" value="Chromosome"/>
</dbReference>
<evidence type="ECO:0000313" key="2">
    <source>
        <dbReference type="EMBL" id="APJ38209.1"/>
    </source>
</evidence>
<dbReference type="PANTHER" id="PTHR43741:SF4">
    <property type="entry name" value="FMN-DEPENDENT NADH:QUINONE OXIDOREDUCTASE"/>
    <property type="match status" value="1"/>
</dbReference>
<dbReference type="InterPro" id="IPR003680">
    <property type="entry name" value="Flavodoxin_fold"/>
</dbReference>
<organism evidence="2 3">
    <name type="scientific">Mycoplasmopsis pullorum</name>
    <dbReference type="NCBI Taxonomy" id="48003"/>
    <lineage>
        <taxon>Bacteria</taxon>
        <taxon>Bacillati</taxon>
        <taxon>Mycoplasmatota</taxon>
        <taxon>Mycoplasmoidales</taxon>
        <taxon>Metamycoplasmataceae</taxon>
        <taxon>Mycoplasmopsis</taxon>
    </lineage>
</organism>
<dbReference type="KEGG" id="mpul:BLA55_00715"/>
<dbReference type="SUPFAM" id="SSF52218">
    <property type="entry name" value="Flavoproteins"/>
    <property type="match status" value="1"/>
</dbReference>
<dbReference type="Gene3D" id="3.40.50.360">
    <property type="match status" value="1"/>
</dbReference>
<dbReference type="EMBL" id="CP017813">
    <property type="protein sequence ID" value="APJ38209.1"/>
    <property type="molecule type" value="Genomic_DNA"/>
</dbReference>
<dbReference type="OrthoDB" id="401265at2"/>
<dbReference type="InterPro" id="IPR050104">
    <property type="entry name" value="FMN-dep_NADH:Q_OxRdtase_AzoR1"/>
</dbReference>
<sequence length="200" mass="22783">MKKVLFLNGSISTRKNSFSSIVTQEIIDEYRRLNPDDEIIEYDLNKTHTGAIVHAHNLAEYYNQVDSDFWIDLLAKVDKIIITSSEINFSVSPVVKNFIDSITVPKKTFVYNRDSSINNPSQGLLNHLSVLIVTSRGSHESAYTWAATGEWLKNIWLFLGVPNVQHIDIHGTDLAENKNLSSQEIKNKYKDEIGKVLKEF</sequence>
<feature type="domain" description="Flavodoxin-like fold" evidence="1">
    <location>
        <begin position="2"/>
        <end position="191"/>
    </location>
</feature>
<gene>
    <name evidence="2" type="ORF">BLA55_00715</name>
</gene>
<dbReference type="AlphaFoldDB" id="A0A1L4FRJ2"/>
<dbReference type="PANTHER" id="PTHR43741">
    <property type="entry name" value="FMN-DEPENDENT NADH-AZOREDUCTASE 1"/>
    <property type="match status" value="1"/>
</dbReference>
<proteinExistence type="predicted"/>
<keyword evidence="3" id="KW-1185">Reference proteome</keyword>